<name>A0A0A9GYL0_ARUDO</name>
<evidence type="ECO:0000313" key="1">
    <source>
        <dbReference type="EMBL" id="JAE27676.1"/>
    </source>
</evidence>
<organism evidence="1">
    <name type="scientific">Arundo donax</name>
    <name type="common">Giant reed</name>
    <name type="synonym">Donax arundinaceus</name>
    <dbReference type="NCBI Taxonomy" id="35708"/>
    <lineage>
        <taxon>Eukaryota</taxon>
        <taxon>Viridiplantae</taxon>
        <taxon>Streptophyta</taxon>
        <taxon>Embryophyta</taxon>
        <taxon>Tracheophyta</taxon>
        <taxon>Spermatophyta</taxon>
        <taxon>Magnoliopsida</taxon>
        <taxon>Liliopsida</taxon>
        <taxon>Poales</taxon>
        <taxon>Poaceae</taxon>
        <taxon>PACMAD clade</taxon>
        <taxon>Arundinoideae</taxon>
        <taxon>Arundineae</taxon>
        <taxon>Arundo</taxon>
    </lineage>
</organism>
<dbReference type="AlphaFoldDB" id="A0A0A9GYL0"/>
<accession>A0A0A9GYL0</accession>
<reference evidence="1" key="1">
    <citation type="submission" date="2014-09" db="EMBL/GenBank/DDBJ databases">
        <authorList>
            <person name="Magalhaes I.L.F."/>
            <person name="Oliveira U."/>
            <person name="Santos F.R."/>
            <person name="Vidigal T.H.D.A."/>
            <person name="Brescovit A.D."/>
            <person name="Santos A.J."/>
        </authorList>
    </citation>
    <scope>NUCLEOTIDE SEQUENCE</scope>
    <source>
        <tissue evidence="1">Shoot tissue taken approximately 20 cm above the soil surface</tissue>
    </source>
</reference>
<sequence>MLLLPSSHQPTAKVHHCTCTKVPKHDPTLLKFRARYFE</sequence>
<protein>
    <submittedName>
        <fullName evidence="1">Uncharacterized protein</fullName>
    </submittedName>
</protein>
<proteinExistence type="predicted"/>
<dbReference type="EMBL" id="GBRH01170220">
    <property type="protein sequence ID" value="JAE27676.1"/>
    <property type="molecule type" value="Transcribed_RNA"/>
</dbReference>
<reference evidence="1" key="2">
    <citation type="journal article" date="2015" name="Data Brief">
        <title>Shoot transcriptome of the giant reed, Arundo donax.</title>
        <authorList>
            <person name="Barrero R.A."/>
            <person name="Guerrero F.D."/>
            <person name="Moolhuijzen P."/>
            <person name="Goolsby J.A."/>
            <person name="Tidwell J."/>
            <person name="Bellgard S.E."/>
            <person name="Bellgard M.I."/>
        </authorList>
    </citation>
    <scope>NUCLEOTIDE SEQUENCE</scope>
    <source>
        <tissue evidence="1">Shoot tissue taken approximately 20 cm above the soil surface</tissue>
    </source>
</reference>